<dbReference type="GO" id="GO:0009881">
    <property type="term" value="F:photoreceptor activity"/>
    <property type="evidence" value="ECO:0007669"/>
    <property type="project" value="UniProtKB-KW"/>
</dbReference>
<keyword evidence="6 13" id="KW-1133">Transmembrane helix</keyword>
<dbReference type="Proteomes" id="UP000694422">
    <property type="component" value="Unplaced"/>
</dbReference>
<dbReference type="AlphaFoldDB" id="A0A8C9QP13"/>
<dbReference type="GO" id="GO:0004930">
    <property type="term" value="F:G protein-coupled receptor activity"/>
    <property type="evidence" value="ECO:0007669"/>
    <property type="project" value="UniProtKB-KW"/>
</dbReference>
<evidence type="ECO:0000259" key="14">
    <source>
        <dbReference type="PROSITE" id="PS50262"/>
    </source>
</evidence>
<dbReference type="InterPro" id="IPR017452">
    <property type="entry name" value="GPCR_Rhodpsn_7TM"/>
</dbReference>
<feature type="region of interest" description="Disordered" evidence="12">
    <location>
        <begin position="155"/>
        <end position="174"/>
    </location>
</feature>
<evidence type="ECO:0000256" key="12">
    <source>
        <dbReference type="SAM" id="MobiDB-lite"/>
    </source>
</evidence>
<dbReference type="Ensembl" id="ENSSDAT00000031352.1">
    <property type="protein sequence ID" value="ENSSDAP00000027431.1"/>
    <property type="gene ID" value="ENSSDAG00000024865.1"/>
</dbReference>
<feature type="transmembrane region" description="Helical" evidence="13">
    <location>
        <begin position="114"/>
        <end position="135"/>
    </location>
</feature>
<keyword evidence="4 13" id="KW-0812">Transmembrane</keyword>
<dbReference type="PRINTS" id="PR00237">
    <property type="entry name" value="GPCRRHODOPSN"/>
</dbReference>
<dbReference type="PROSITE" id="PS00238">
    <property type="entry name" value="OPSIN"/>
    <property type="match status" value="1"/>
</dbReference>
<reference evidence="15" key="2">
    <citation type="submission" date="2025-09" db="UniProtKB">
        <authorList>
            <consortium name="Ensembl"/>
        </authorList>
    </citation>
    <scope>IDENTIFICATION</scope>
</reference>
<evidence type="ECO:0000256" key="9">
    <source>
        <dbReference type="ARBA" id="ARBA00023136"/>
    </source>
</evidence>
<evidence type="ECO:0000256" key="3">
    <source>
        <dbReference type="ARBA" id="ARBA00022606"/>
    </source>
</evidence>
<name>A0A8C9QP13_SPEDA</name>
<keyword evidence="11" id="KW-0807">Transducer</keyword>
<evidence type="ECO:0000256" key="5">
    <source>
        <dbReference type="ARBA" id="ARBA00022925"/>
    </source>
</evidence>
<evidence type="ECO:0000256" key="13">
    <source>
        <dbReference type="SAM" id="Phobius"/>
    </source>
</evidence>
<feature type="compositionally biased region" description="Low complexity" evidence="12">
    <location>
        <begin position="160"/>
        <end position="174"/>
    </location>
</feature>
<comment type="subcellular location">
    <subcellularLocation>
        <location evidence="1">Membrane</location>
        <topology evidence="1">Multi-pass membrane protein</topology>
    </subcellularLocation>
</comment>
<evidence type="ECO:0000256" key="2">
    <source>
        <dbReference type="ARBA" id="ARBA00022543"/>
    </source>
</evidence>
<evidence type="ECO:0000313" key="15">
    <source>
        <dbReference type="Ensembl" id="ENSSDAP00000027431.1"/>
    </source>
</evidence>
<dbReference type="InterPro" id="IPR027430">
    <property type="entry name" value="Retinal_BS"/>
</dbReference>
<feature type="domain" description="G-protein coupled receptors family 1 profile" evidence="14">
    <location>
        <begin position="45"/>
        <end position="132"/>
    </location>
</feature>
<dbReference type="GO" id="GO:0016020">
    <property type="term" value="C:membrane"/>
    <property type="evidence" value="ECO:0007669"/>
    <property type="project" value="UniProtKB-SubCell"/>
</dbReference>
<feature type="transmembrane region" description="Helical" evidence="13">
    <location>
        <begin position="45"/>
        <end position="61"/>
    </location>
</feature>
<keyword evidence="3" id="KW-0716">Sensory transduction</keyword>
<keyword evidence="5" id="KW-0681">Retinal protein</keyword>
<sequence>PDEKKVGTVVWTPREVTQVYLPEGMQCSCGIDYYTPKPELNNESFVIYMFVVHFAIPLAAAQQQESATTQKAEKEVTRMVILMVVAFLICWVPYASVAAHIFTHQGSDFGPVLMTVPAFFAKSSALYNPVIYIMMNKQFRNCMLTTICCGKNPLGDEETSTTVSRTETSQVAPA</sequence>
<reference evidence="15" key="1">
    <citation type="submission" date="2025-08" db="UniProtKB">
        <authorList>
            <consortium name="Ensembl"/>
        </authorList>
    </citation>
    <scope>IDENTIFICATION</scope>
</reference>
<keyword evidence="7" id="KW-0157">Chromophore</keyword>
<dbReference type="InterPro" id="IPR000276">
    <property type="entry name" value="GPCR_Rhodpsn"/>
</dbReference>
<keyword evidence="16" id="KW-1185">Reference proteome</keyword>
<dbReference type="SUPFAM" id="SSF81321">
    <property type="entry name" value="Family A G protein-coupled receptor-like"/>
    <property type="match status" value="1"/>
</dbReference>
<evidence type="ECO:0000256" key="7">
    <source>
        <dbReference type="ARBA" id="ARBA00022991"/>
    </source>
</evidence>
<evidence type="ECO:0000313" key="16">
    <source>
        <dbReference type="Proteomes" id="UP000694422"/>
    </source>
</evidence>
<accession>A0A8C9QP13</accession>
<dbReference type="Gene3D" id="1.20.1070.10">
    <property type="entry name" value="Rhodopsin 7-helix transmembrane proteins"/>
    <property type="match status" value="1"/>
</dbReference>
<dbReference type="Pfam" id="PF00001">
    <property type="entry name" value="7tm_1"/>
    <property type="match status" value="1"/>
</dbReference>
<dbReference type="PANTHER" id="PTHR24240">
    <property type="entry name" value="OPSIN"/>
    <property type="match status" value="1"/>
</dbReference>
<dbReference type="InterPro" id="IPR050125">
    <property type="entry name" value="GPCR_opsins"/>
</dbReference>
<evidence type="ECO:0000256" key="6">
    <source>
        <dbReference type="ARBA" id="ARBA00022989"/>
    </source>
</evidence>
<evidence type="ECO:0000256" key="8">
    <source>
        <dbReference type="ARBA" id="ARBA00023040"/>
    </source>
</evidence>
<organism evidence="15 16">
    <name type="scientific">Spermophilus dauricus</name>
    <name type="common">Daurian ground squirrel</name>
    <dbReference type="NCBI Taxonomy" id="99837"/>
    <lineage>
        <taxon>Eukaryota</taxon>
        <taxon>Metazoa</taxon>
        <taxon>Chordata</taxon>
        <taxon>Craniata</taxon>
        <taxon>Vertebrata</taxon>
        <taxon>Euteleostomi</taxon>
        <taxon>Mammalia</taxon>
        <taxon>Eutheria</taxon>
        <taxon>Euarchontoglires</taxon>
        <taxon>Glires</taxon>
        <taxon>Rodentia</taxon>
        <taxon>Sciuromorpha</taxon>
        <taxon>Sciuridae</taxon>
        <taxon>Xerinae</taxon>
        <taxon>Marmotini</taxon>
        <taxon>Spermophilus</taxon>
    </lineage>
</organism>
<keyword evidence="8" id="KW-0297">G-protein coupled receptor</keyword>
<keyword evidence="2" id="KW-0600">Photoreceptor protein</keyword>
<keyword evidence="9 13" id="KW-0472">Membrane</keyword>
<dbReference type="PROSITE" id="PS50262">
    <property type="entry name" value="G_PROTEIN_RECEP_F1_2"/>
    <property type="match status" value="1"/>
</dbReference>
<proteinExistence type="predicted"/>
<evidence type="ECO:0000256" key="1">
    <source>
        <dbReference type="ARBA" id="ARBA00004141"/>
    </source>
</evidence>
<protein>
    <recommendedName>
        <fullName evidence="14">G-protein coupled receptors family 1 profile domain-containing protein</fullName>
    </recommendedName>
</protein>
<evidence type="ECO:0000256" key="4">
    <source>
        <dbReference type="ARBA" id="ARBA00022692"/>
    </source>
</evidence>
<evidence type="ECO:0000256" key="11">
    <source>
        <dbReference type="ARBA" id="ARBA00023224"/>
    </source>
</evidence>
<evidence type="ECO:0000256" key="10">
    <source>
        <dbReference type="ARBA" id="ARBA00023170"/>
    </source>
</evidence>
<feature type="transmembrane region" description="Helical" evidence="13">
    <location>
        <begin position="81"/>
        <end position="102"/>
    </location>
</feature>
<dbReference type="GO" id="GO:0007602">
    <property type="term" value="P:phototransduction"/>
    <property type="evidence" value="ECO:0007669"/>
    <property type="project" value="UniProtKB-KW"/>
</dbReference>
<keyword evidence="10" id="KW-0675">Receptor</keyword>